<dbReference type="Gene3D" id="3.40.50.10260">
    <property type="entry name" value="YjeF N-terminal domain"/>
    <property type="match status" value="1"/>
</dbReference>
<name>A0A2N0V0R9_9FIRM</name>
<evidence type="ECO:0000259" key="2">
    <source>
        <dbReference type="PROSITE" id="PS51385"/>
    </source>
</evidence>
<dbReference type="InterPro" id="IPR004443">
    <property type="entry name" value="YjeF_N_dom"/>
</dbReference>
<dbReference type="GO" id="GO:0000166">
    <property type="term" value="F:nucleotide binding"/>
    <property type="evidence" value="ECO:0007669"/>
    <property type="project" value="UniProtKB-KW"/>
</dbReference>
<dbReference type="EC" id="5.1.99.6" evidence="1"/>
<comment type="caution">
    <text evidence="1">Lacks conserved residue(s) required for the propagation of feature annotation.</text>
</comment>
<dbReference type="Pfam" id="PF03853">
    <property type="entry name" value="YjeF_N"/>
    <property type="match status" value="1"/>
</dbReference>
<dbReference type="EMBL" id="NNSR01000012">
    <property type="protein sequence ID" value="PKD32809.1"/>
    <property type="molecule type" value="Genomic_DNA"/>
</dbReference>
<evidence type="ECO:0000313" key="3">
    <source>
        <dbReference type="EMBL" id="PKD32809.1"/>
    </source>
</evidence>
<dbReference type="HAMAP" id="MF_01966">
    <property type="entry name" value="NADHX_epimerase"/>
    <property type="match status" value="1"/>
</dbReference>
<evidence type="ECO:0000313" key="4">
    <source>
        <dbReference type="Proteomes" id="UP000233425"/>
    </source>
</evidence>
<proteinExistence type="inferred from homology"/>
<comment type="cofactor">
    <cofactor evidence="1">
        <name>K(+)</name>
        <dbReference type="ChEBI" id="CHEBI:29103"/>
    </cofactor>
    <text evidence="1">Binds 1 potassium ion per subunit.</text>
</comment>
<feature type="binding site" evidence="1">
    <location>
        <begin position="55"/>
        <end position="59"/>
    </location>
    <ligand>
        <name>(6S)-NADPHX</name>
        <dbReference type="ChEBI" id="CHEBI:64076"/>
    </ligand>
</feature>
<dbReference type="InterPro" id="IPR036652">
    <property type="entry name" value="YjeF_N_dom_sf"/>
</dbReference>
<dbReference type="GO" id="GO:0046872">
    <property type="term" value="F:metal ion binding"/>
    <property type="evidence" value="ECO:0007669"/>
    <property type="project" value="UniProtKB-KW"/>
</dbReference>
<dbReference type="NCBIfam" id="TIGR00197">
    <property type="entry name" value="yjeF_nterm"/>
    <property type="match status" value="1"/>
</dbReference>
<evidence type="ECO:0000256" key="1">
    <source>
        <dbReference type="HAMAP-Rule" id="MF_01966"/>
    </source>
</evidence>
<accession>A0A2N0V0R9</accession>
<feature type="domain" description="YjeF N-terminal" evidence="2">
    <location>
        <begin position="12"/>
        <end position="207"/>
    </location>
</feature>
<feature type="binding site" evidence="1">
    <location>
        <begin position="122"/>
        <end position="128"/>
    </location>
    <ligand>
        <name>(6S)-NADPHX</name>
        <dbReference type="ChEBI" id="CHEBI:64076"/>
    </ligand>
</feature>
<protein>
    <recommendedName>
        <fullName evidence="1">NAD(P)H-hydrate epimerase</fullName>
        <ecNumber evidence="1">5.1.99.6</ecNumber>
    </recommendedName>
    <alternativeName>
        <fullName evidence="1">NAD(P)HX epimerase</fullName>
    </alternativeName>
</protein>
<keyword evidence="1" id="KW-0521">NADP</keyword>
<dbReference type="Proteomes" id="UP000233425">
    <property type="component" value="Unassembled WGS sequence"/>
</dbReference>
<comment type="catalytic activity">
    <reaction evidence="1">
        <text>(6R)-NADPHX = (6S)-NADPHX</text>
        <dbReference type="Rhea" id="RHEA:32227"/>
        <dbReference type="ChEBI" id="CHEBI:64076"/>
        <dbReference type="ChEBI" id="CHEBI:64077"/>
        <dbReference type="EC" id="5.1.99.6"/>
    </reaction>
</comment>
<dbReference type="PROSITE" id="PS51385">
    <property type="entry name" value="YJEF_N"/>
    <property type="match status" value="1"/>
</dbReference>
<comment type="function">
    <text evidence="1">Catalyzes the epimerization of the S- and R-forms of NAD(P)HX, a damaged form of NAD(P)H that is a result of enzymatic or heat-dependent hydration. This is a prerequisite for the S-specific NAD(P)H-hydrate dehydratase to allow the repair of both epimers of NAD(P)HX.</text>
</comment>
<comment type="caution">
    <text evidence="3">The sequence shown here is derived from an EMBL/GenBank/DDBJ whole genome shotgun (WGS) entry which is preliminary data.</text>
</comment>
<feature type="binding site" evidence="1">
    <location>
        <position position="151"/>
    </location>
    <ligand>
        <name>(6S)-NADPHX</name>
        <dbReference type="ChEBI" id="CHEBI:64076"/>
    </ligand>
</feature>
<dbReference type="AlphaFoldDB" id="A0A2N0V0R9"/>
<feature type="binding site" evidence="1">
    <location>
        <position position="154"/>
    </location>
    <ligand>
        <name>K(+)</name>
        <dbReference type="ChEBI" id="CHEBI:29103"/>
    </ligand>
</feature>
<keyword evidence="1" id="KW-0630">Potassium</keyword>
<feature type="binding site" evidence="1">
    <location>
        <position position="56"/>
    </location>
    <ligand>
        <name>K(+)</name>
        <dbReference type="ChEBI" id="CHEBI:29103"/>
    </ligand>
</feature>
<comment type="similarity">
    <text evidence="1">Belongs to the NnrE/AIBP family.</text>
</comment>
<feature type="binding site" evidence="1">
    <location>
        <position position="118"/>
    </location>
    <ligand>
        <name>K(+)</name>
        <dbReference type="ChEBI" id="CHEBI:29103"/>
    </ligand>
</feature>
<gene>
    <name evidence="3" type="primary">nnr_1</name>
    <name evidence="1" type="synonym">nnrE</name>
    <name evidence="3" type="ORF">RBATCC27255_00022</name>
</gene>
<sequence>MEFAQVVSVENMRKSDAKTIAEHTPSAELMYRAAKGIFESAKFVGKVAVVCGKGNNGGDGYALACILCQNGFTPTIFRVGDGFSKDGLYYYKKAMSLGAEELPMSQAAAFTGFDIVTDCLLGTGFSGELKGEMLDAVEQINMTNAYVISADINSGINGDTGVCGTAVNSDLTVSIGSFKTGMFLNDAPYYIGSMTNCDIGINLIEEEYKLIDYSLLHMFEGYGSLVMTTEEFFKKYGYEPSRCNVARCVEEISKKERRTVVVKTDHSAVIADLKYIYFCADYVINN</sequence>
<keyword evidence="1" id="KW-0413">Isomerase</keyword>
<dbReference type="RefSeq" id="WP_169923186.1">
    <property type="nucleotide sequence ID" value="NZ_CABMMZ010000012.1"/>
</dbReference>
<reference evidence="3" key="1">
    <citation type="journal article" date="2018" name="Environ. Microbiol.">
        <title>Sporulation capability and amylosome conservation among diverse human colonic and rumen isolates of the keystone starch-degrader Ruminococcus bromii.</title>
        <authorList>
            <person name="Mukhopadhya I."/>
            <person name="Morais S."/>
            <person name="Laverde-Gomez J."/>
            <person name="Sheridan P.O."/>
            <person name="Walker A.W."/>
            <person name="Kelly W."/>
            <person name="Klieve A.V."/>
            <person name="Ouwerkerk D."/>
            <person name="Duncan S.H."/>
            <person name="Louis P."/>
            <person name="Koropatkin N."/>
            <person name="Cockburn D."/>
            <person name="Kibler R."/>
            <person name="Cooper P.J."/>
            <person name="Sandoval C."/>
            <person name="Crost E."/>
            <person name="Juge N."/>
            <person name="Bayer E.A."/>
            <person name="Flint H.J."/>
        </authorList>
    </citation>
    <scope>NUCLEOTIDE SEQUENCE [LARGE SCALE GENOMIC DNA]</scope>
    <source>
        <strain evidence="3">ATCC 27255</strain>
    </source>
</reference>
<organism evidence="3 4">
    <name type="scientific">Ruminococcus bromii</name>
    <dbReference type="NCBI Taxonomy" id="40518"/>
    <lineage>
        <taxon>Bacteria</taxon>
        <taxon>Bacillati</taxon>
        <taxon>Bacillota</taxon>
        <taxon>Clostridia</taxon>
        <taxon>Eubacteriales</taxon>
        <taxon>Oscillospiraceae</taxon>
        <taxon>Ruminococcus</taxon>
    </lineage>
</organism>
<keyword evidence="1" id="KW-0520">NAD</keyword>
<dbReference type="GO" id="GO:0052856">
    <property type="term" value="F:NAD(P)HX epimerase activity"/>
    <property type="evidence" value="ECO:0007669"/>
    <property type="project" value="UniProtKB-UniRule"/>
</dbReference>
<keyword evidence="1" id="KW-0547">Nucleotide-binding</keyword>
<keyword evidence="4" id="KW-1185">Reference proteome</keyword>
<comment type="catalytic activity">
    <reaction evidence="1">
        <text>(6R)-NADHX = (6S)-NADHX</text>
        <dbReference type="Rhea" id="RHEA:32215"/>
        <dbReference type="ChEBI" id="CHEBI:64074"/>
        <dbReference type="ChEBI" id="CHEBI:64075"/>
        <dbReference type="EC" id="5.1.99.6"/>
    </reaction>
</comment>
<dbReference type="SUPFAM" id="SSF64153">
    <property type="entry name" value="YjeF N-terminal domain-like"/>
    <property type="match status" value="1"/>
</dbReference>
<keyword evidence="1" id="KW-0479">Metal-binding</keyword>